<organism evidence="2 3">
    <name type="scientific">Paenibacillus oryzae</name>
    <dbReference type="NCBI Taxonomy" id="1844972"/>
    <lineage>
        <taxon>Bacteria</taxon>
        <taxon>Bacillati</taxon>
        <taxon>Bacillota</taxon>
        <taxon>Bacilli</taxon>
        <taxon>Bacillales</taxon>
        <taxon>Paenibacillaceae</taxon>
        <taxon>Paenibacillus</taxon>
    </lineage>
</organism>
<evidence type="ECO:0000313" key="2">
    <source>
        <dbReference type="EMBL" id="OBR64112.1"/>
    </source>
</evidence>
<reference evidence="2 3" key="1">
    <citation type="submission" date="2016-05" db="EMBL/GenBank/DDBJ databases">
        <title>Paenibacillus oryzae. sp. nov., isolated from the rice root.</title>
        <authorList>
            <person name="Zhang J."/>
            <person name="Zhang X."/>
        </authorList>
    </citation>
    <scope>NUCLEOTIDE SEQUENCE [LARGE SCALE GENOMIC DNA]</scope>
    <source>
        <strain evidence="2 3">1DrF-4</strain>
    </source>
</reference>
<dbReference type="Proteomes" id="UP000092024">
    <property type="component" value="Unassembled WGS sequence"/>
</dbReference>
<sequence>MINRRQTPFRYVFKEPIAFELRLLSIDGVQTLSKPVKAILYNISKSGCCVWLPLLLPIEERQIEVSLGLVLNEEPLTLVGELRWSLPDDEGNRYGIKLNIPEEDHDILPRELRELAGHGRIIAV</sequence>
<proteinExistence type="predicted"/>
<dbReference type="Pfam" id="PF07238">
    <property type="entry name" value="PilZ"/>
    <property type="match status" value="1"/>
</dbReference>
<protein>
    <recommendedName>
        <fullName evidence="1">PilZ domain-containing protein</fullName>
    </recommendedName>
</protein>
<evidence type="ECO:0000313" key="3">
    <source>
        <dbReference type="Proteomes" id="UP000092024"/>
    </source>
</evidence>
<dbReference type="InterPro" id="IPR009875">
    <property type="entry name" value="PilZ_domain"/>
</dbReference>
<dbReference type="Gene3D" id="2.40.10.220">
    <property type="entry name" value="predicted glycosyltransferase like domains"/>
    <property type="match status" value="1"/>
</dbReference>
<name>A0A1A5YEW4_9BACL</name>
<dbReference type="STRING" id="1844972.A7K91_15955"/>
<gene>
    <name evidence="2" type="ORF">A7K91_15955</name>
</gene>
<dbReference type="RefSeq" id="WP_068685313.1">
    <property type="nucleotide sequence ID" value="NZ_LYPA01000066.1"/>
</dbReference>
<dbReference type="EMBL" id="LYPA01000066">
    <property type="protein sequence ID" value="OBR64112.1"/>
    <property type="molecule type" value="Genomic_DNA"/>
</dbReference>
<keyword evidence="3" id="KW-1185">Reference proteome</keyword>
<dbReference type="AlphaFoldDB" id="A0A1A5YEW4"/>
<dbReference type="GO" id="GO:0035438">
    <property type="term" value="F:cyclic-di-GMP binding"/>
    <property type="evidence" value="ECO:0007669"/>
    <property type="project" value="InterPro"/>
</dbReference>
<comment type="caution">
    <text evidence="2">The sequence shown here is derived from an EMBL/GenBank/DDBJ whole genome shotgun (WGS) entry which is preliminary data.</text>
</comment>
<evidence type="ECO:0000259" key="1">
    <source>
        <dbReference type="Pfam" id="PF07238"/>
    </source>
</evidence>
<accession>A0A1A5YEW4</accession>
<feature type="domain" description="PilZ" evidence="1">
    <location>
        <begin position="31"/>
        <end position="108"/>
    </location>
</feature>
<dbReference type="OrthoDB" id="2354159at2"/>